<feature type="chain" id="PRO_5003793965" evidence="1">
    <location>
        <begin position="32"/>
        <end position="268"/>
    </location>
</feature>
<accession>J7J1R1</accession>
<evidence type="ECO:0000313" key="2">
    <source>
        <dbReference type="EMBL" id="AFQ45253.1"/>
    </source>
</evidence>
<sequence length="268" mass="28986">MKKLFSCKSKIFGVIMTCVVLISTISTTAFADTASPTYKTPKISGHEYSFTSEVWTRYVPNVGYTVEAVAPIKADVNVPTGYMGGQARLYNSSGSLKASSSWTYNPSSTSAFFVYSSRISTAGQYYAYNQAEFYNGSGYTRYTGYQSPIQTLSSSKSVSTTETLEVINDLMLKTEYSVNDKGETYGSALSEYTIGVEPDLISAIGTNGVEGYVSADDLTPEVSSIKEALEQNGESGDIRTIPLYDADGTTVLGEFELLTSYELVADAN</sequence>
<evidence type="ECO:0000313" key="3">
    <source>
        <dbReference type="Proteomes" id="UP000005262"/>
    </source>
</evidence>
<dbReference type="eggNOG" id="COG4219">
    <property type="taxonomic scope" value="Bacteria"/>
</dbReference>
<dbReference type="EMBL" id="CP003629">
    <property type="protein sequence ID" value="AFQ45253.1"/>
    <property type="molecule type" value="Genomic_DNA"/>
</dbReference>
<dbReference type="RefSeq" id="WP_014904162.1">
    <property type="nucleotide sequence ID" value="NC_018515.1"/>
</dbReference>
<name>J7J1R1_DESMD</name>
<keyword evidence="1" id="KW-0732">Signal</keyword>
<dbReference type="HOGENOM" id="CLU_085272_0_0_9"/>
<dbReference type="STRING" id="768704.Desmer_3392"/>
<dbReference type="KEGG" id="dmi:Desmer_3392"/>
<evidence type="ECO:0000256" key="1">
    <source>
        <dbReference type="SAM" id="SignalP"/>
    </source>
</evidence>
<dbReference type="Proteomes" id="UP000005262">
    <property type="component" value="Chromosome"/>
</dbReference>
<reference evidence="3" key="2">
    <citation type="submission" date="2012-08" db="EMBL/GenBank/DDBJ databases">
        <title>Finished genome of Desulfosporosinus meridiei DSM 13257.</title>
        <authorList>
            <person name="Huntemann M."/>
            <person name="Wei C.-L."/>
            <person name="Han J."/>
            <person name="Detter J.C."/>
            <person name="Han C."/>
            <person name="Davenport K."/>
            <person name="Daligault H."/>
            <person name="Erkkila T."/>
            <person name="Gu W."/>
            <person name="Munk A.C.C."/>
            <person name="Teshima H."/>
            <person name="Xu Y."/>
            <person name="Chain P."/>
            <person name="Tapia R."/>
            <person name="Chen A."/>
            <person name="Krypides N."/>
            <person name="Mavromatis K."/>
            <person name="Markowitz V."/>
            <person name="Szeto E."/>
            <person name="Ivanova N."/>
            <person name="Mikhailova N."/>
            <person name="Ovchinnikova G."/>
            <person name="Pagani I."/>
            <person name="Pati A."/>
            <person name="Goodwin L."/>
            <person name="Peters L."/>
            <person name="Pitluck S."/>
            <person name="Woyke T."/>
            <person name="Pester M."/>
            <person name="Spring S."/>
            <person name="Ollivier B."/>
            <person name="Rattei T."/>
            <person name="Klenk H.-P."/>
            <person name="Wagner M."/>
            <person name="Loy A."/>
        </authorList>
    </citation>
    <scope>NUCLEOTIDE SEQUENCE [LARGE SCALE GENOMIC DNA]</scope>
    <source>
        <strain evidence="3">ATCC BAA-275 / DSM 13257 / NCIMB 13706 / S10</strain>
    </source>
</reference>
<reference evidence="2 3" key="1">
    <citation type="journal article" date="2012" name="J. Bacteriol.">
        <title>Complete genome sequences of Desulfosporosinus orientis DSM765T, Desulfosporosinus youngiae DSM17734T, Desulfosporosinus meridiei DSM13257T, and Desulfosporosinus acidiphilus DSM22704T.</title>
        <authorList>
            <person name="Pester M."/>
            <person name="Brambilla E."/>
            <person name="Alazard D."/>
            <person name="Rattei T."/>
            <person name="Weinmaier T."/>
            <person name="Han J."/>
            <person name="Lucas S."/>
            <person name="Lapidus A."/>
            <person name="Cheng J.F."/>
            <person name="Goodwin L."/>
            <person name="Pitluck S."/>
            <person name="Peters L."/>
            <person name="Ovchinnikova G."/>
            <person name="Teshima H."/>
            <person name="Detter J.C."/>
            <person name="Han C.S."/>
            <person name="Tapia R."/>
            <person name="Land M.L."/>
            <person name="Hauser L."/>
            <person name="Kyrpides N.C."/>
            <person name="Ivanova N.N."/>
            <person name="Pagani I."/>
            <person name="Huntmann M."/>
            <person name="Wei C.L."/>
            <person name="Davenport K.W."/>
            <person name="Daligault H."/>
            <person name="Chain P.S."/>
            <person name="Chen A."/>
            <person name="Mavromatis K."/>
            <person name="Markowitz V."/>
            <person name="Szeto E."/>
            <person name="Mikhailova N."/>
            <person name="Pati A."/>
            <person name="Wagner M."/>
            <person name="Woyke T."/>
            <person name="Ollivier B."/>
            <person name="Klenk H.P."/>
            <person name="Spring S."/>
            <person name="Loy A."/>
        </authorList>
    </citation>
    <scope>NUCLEOTIDE SEQUENCE [LARGE SCALE GENOMIC DNA]</scope>
    <source>
        <strain evidence="3">ATCC BAA-275 / DSM 13257 / NCIMB 13706 / S10</strain>
    </source>
</reference>
<gene>
    <name evidence="2" type="ordered locus">Desmer_3392</name>
</gene>
<organism evidence="2 3">
    <name type="scientific">Desulfosporosinus meridiei (strain ATCC BAA-275 / DSM 13257 / KCTC 12902 / NCIMB 13706 / S10)</name>
    <dbReference type="NCBI Taxonomy" id="768704"/>
    <lineage>
        <taxon>Bacteria</taxon>
        <taxon>Bacillati</taxon>
        <taxon>Bacillota</taxon>
        <taxon>Clostridia</taxon>
        <taxon>Eubacteriales</taxon>
        <taxon>Desulfitobacteriaceae</taxon>
        <taxon>Desulfosporosinus</taxon>
    </lineage>
</organism>
<keyword evidence="3" id="KW-1185">Reference proteome</keyword>
<proteinExistence type="predicted"/>
<feature type="signal peptide" evidence="1">
    <location>
        <begin position="1"/>
        <end position="31"/>
    </location>
</feature>
<protein>
    <submittedName>
        <fullName evidence="2">Uncharacterized protein</fullName>
    </submittedName>
</protein>
<dbReference type="AlphaFoldDB" id="J7J1R1"/>